<organism evidence="8 10">
    <name type="scientific">Sphingomonas koreensis</name>
    <dbReference type="NCBI Taxonomy" id="93064"/>
    <lineage>
        <taxon>Bacteria</taxon>
        <taxon>Pseudomonadati</taxon>
        <taxon>Pseudomonadota</taxon>
        <taxon>Alphaproteobacteria</taxon>
        <taxon>Sphingomonadales</taxon>
        <taxon>Sphingomonadaceae</taxon>
        <taxon>Sphingomonas</taxon>
    </lineage>
</organism>
<keyword evidence="3" id="KW-0564">Palmitate</keyword>
<proteinExistence type="predicted"/>
<keyword evidence="2" id="KW-0472">Membrane</keyword>
<evidence type="ECO:0000256" key="3">
    <source>
        <dbReference type="ARBA" id="ARBA00023139"/>
    </source>
</evidence>
<evidence type="ECO:0000256" key="2">
    <source>
        <dbReference type="ARBA" id="ARBA00023136"/>
    </source>
</evidence>
<reference evidence="9 11" key="3">
    <citation type="submission" date="2018-07" db="EMBL/GenBank/DDBJ databases">
        <title>Genomic and Epidemiologic Investigation of an Indolent Hospital Outbreak.</title>
        <authorList>
            <person name="Johnson R.C."/>
            <person name="Deming C."/>
            <person name="Conlan S."/>
            <person name="Zellmer C.J."/>
            <person name="Michelin A.V."/>
            <person name="Lee-Lin S."/>
            <person name="Thomas P.J."/>
            <person name="Park M."/>
            <person name="Weingarten R.A."/>
            <person name="Less J."/>
            <person name="Dekker J.P."/>
            <person name="Frank K.M."/>
            <person name="Musser K.A."/>
            <person name="Mcquiston J.R."/>
            <person name="Henderson D.K."/>
            <person name="Lau A.F."/>
            <person name="Palmore T.N."/>
            <person name="Segre J.A."/>
        </authorList>
    </citation>
    <scope>NUCLEOTIDE SEQUENCE [LARGE SCALE GENOMIC DNA]</scope>
    <source>
        <strain evidence="9 11">SK-NIH.Env10_0317</strain>
    </source>
</reference>
<evidence type="ECO:0000256" key="4">
    <source>
        <dbReference type="ARBA" id="ARBA00023288"/>
    </source>
</evidence>
<reference evidence="8" key="1">
    <citation type="submission" date="2016-12" db="EMBL/GenBank/DDBJ databases">
        <title>Whole genome sequencing of Sphingomonas koreensis.</title>
        <authorList>
            <person name="Conlan S."/>
            <person name="Thomas P.J."/>
            <person name="Mullikin J."/>
            <person name="Palmore T.N."/>
            <person name="Frank K.M."/>
            <person name="Segre J.A."/>
        </authorList>
    </citation>
    <scope>NUCLEOTIDE SEQUENCE</scope>
    <source>
        <strain evidence="8">ABOJV</strain>
    </source>
</reference>
<evidence type="ECO:0000256" key="6">
    <source>
        <dbReference type="SAM" id="SignalP"/>
    </source>
</evidence>
<feature type="signal peptide" evidence="6">
    <location>
        <begin position="1"/>
        <end position="22"/>
    </location>
</feature>
<dbReference type="SUPFAM" id="SSF141488">
    <property type="entry name" value="YdhA-like"/>
    <property type="match status" value="1"/>
</dbReference>
<evidence type="ECO:0000259" key="7">
    <source>
        <dbReference type="Pfam" id="PF09864"/>
    </source>
</evidence>
<dbReference type="Gene3D" id="2.40.128.200">
    <property type="match status" value="1"/>
</dbReference>
<dbReference type="EMBL" id="QQWO01000016">
    <property type="protein sequence ID" value="RSV00556.1"/>
    <property type="molecule type" value="Genomic_DNA"/>
</dbReference>
<evidence type="ECO:0000313" key="9">
    <source>
        <dbReference type="EMBL" id="RSV00556.1"/>
    </source>
</evidence>
<dbReference type="OrthoDB" id="120729at2"/>
<dbReference type="GeneID" id="44133914"/>
<reference evidence="10" key="2">
    <citation type="submission" date="2016-12" db="EMBL/GenBank/DDBJ databases">
        <title>Whole genome sequencing of Sphingomonas sp. ABOJV.</title>
        <authorList>
            <person name="Conlan S."/>
            <person name="Thomas P.J."/>
            <person name="Mullikin J."/>
            <person name="Palmore T.N."/>
            <person name="Frank K.M."/>
            <person name="Segre J.A."/>
        </authorList>
    </citation>
    <scope>NUCLEOTIDE SEQUENCE [LARGE SCALE GENOMIC DNA]</scope>
    <source>
        <strain evidence="10">ABOJV</strain>
    </source>
</reference>
<dbReference type="InterPro" id="IPR036328">
    <property type="entry name" value="MliC_sf"/>
</dbReference>
<keyword evidence="10" id="KW-1185">Reference proteome</keyword>
<keyword evidence="4" id="KW-0449">Lipoprotein</keyword>
<dbReference type="Proteomes" id="UP000185161">
    <property type="component" value="Chromosome"/>
</dbReference>
<dbReference type="Pfam" id="PF09864">
    <property type="entry name" value="MliC"/>
    <property type="match status" value="1"/>
</dbReference>
<accession>A0A1L6JCE8</accession>
<protein>
    <recommendedName>
        <fullName evidence="7">C-type lysozyme inhibitor domain-containing protein</fullName>
    </recommendedName>
</protein>
<dbReference type="InterPro" id="IPR018660">
    <property type="entry name" value="MliC"/>
</dbReference>
<feature type="compositionally biased region" description="Basic and acidic residues" evidence="5">
    <location>
        <begin position="136"/>
        <end position="149"/>
    </location>
</feature>
<keyword evidence="1 6" id="KW-0732">Signal</keyword>
<dbReference type="EMBL" id="CP018820">
    <property type="protein sequence ID" value="APR53592.1"/>
    <property type="molecule type" value="Genomic_DNA"/>
</dbReference>
<gene>
    <name evidence="8" type="ORF">BRX40_15210</name>
    <name evidence="9" type="ORF">CA257_17305</name>
</gene>
<evidence type="ECO:0000313" key="10">
    <source>
        <dbReference type="Proteomes" id="UP000185161"/>
    </source>
</evidence>
<evidence type="ECO:0000313" key="11">
    <source>
        <dbReference type="Proteomes" id="UP000286681"/>
    </source>
</evidence>
<feature type="domain" description="C-type lysozyme inhibitor" evidence="7">
    <location>
        <begin position="60"/>
        <end position="132"/>
    </location>
</feature>
<dbReference type="PROSITE" id="PS51257">
    <property type="entry name" value="PROKAR_LIPOPROTEIN"/>
    <property type="match status" value="1"/>
</dbReference>
<evidence type="ECO:0000313" key="8">
    <source>
        <dbReference type="EMBL" id="APR53592.1"/>
    </source>
</evidence>
<name>A0A1L6JCE8_9SPHN</name>
<dbReference type="KEGG" id="skr:BRX40_15210"/>
<feature type="region of interest" description="Disordered" evidence="5">
    <location>
        <begin position="127"/>
        <end position="149"/>
    </location>
</feature>
<sequence length="149" mass="15205">MPKPYSGILLAASPLFALALLAGCGKKSETAPANTTEPAMTANETLPANDAAAAPLTAAYDCMPALLLSATYDNSGATPKAKLTIGDKSYDLTGVQAASGAKYATDQGRSAGKTLVWWTKGPEGTLYEGKVGGTDADEKKVSSCSERKG</sequence>
<feature type="chain" id="PRO_5041864567" description="C-type lysozyme inhibitor domain-containing protein" evidence="6">
    <location>
        <begin position="23"/>
        <end position="149"/>
    </location>
</feature>
<dbReference type="AlphaFoldDB" id="A0A1L6JCE8"/>
<dbReference type="RefSeq" id="WP_075152177.1">
    <property type="nucleotide sequence ID" value="NZ_CP018820.1"/>
</dbReference>
<evidence type="ECO:0000256" key="5">
    <source>
        <dbReference type="SAM" id="MobiDB-lite"/>
    </source>
</evidence>
<dbReference type="Proteomes" id="UP000286681">
    <property type="component" value="Unassembled WGS sequence"/>
</dbReference>
<evidence type="ECO:0000256" key="1">
    <source>
        <dbReference type="ARBA" id="ARBA00022729"/>
    </source>
</evidence>